<gene>
    <name evidence="2" type="ORF">OG477_43490</name>
</gene>
<proteinExistence type="predicted"/>
<sequence length="199" mass="20788">MGLDADTAWQFADVISRSGPVPVTLVAPASSAAAGFPEAELLNASVSEPQHLDHVGIDITVQRLEHAAYMQITTALKVSGQPAHPAEGPWQDVPDEPDRTAQPQPPVSEDLIAPTSSSLAAARDVSSEAFPALVMAATDPSGLRLLPAAIVPAQDHNEPGPDTEAAFSAAADSTTGSSTVSCTDMTSLIRRLLDHRIRR</sequence>
<dbReference type="AlphaFoldDB" id="A0AAU1IA43"/>
<feature type="region of interest" description="Disordered" evidence="1">
    <location>
        <begin position="79"/>
        <end position="111"/>
    </location>
</feature>
<reference evidence="2" key="1">
    <citation type="submission" date="2022-10" db="EMBL/GenBank/DDBJ databases">
        <title>The complete genomes of actinobacterial strains from the NBC collection.</title>
        <authorList>
            <person name="Joergensen T.S."/>
            <person name="Alvarez Arevalo M."/>
            <person name="Sterndorff E.B."/>
            <person name="Faurdal D."/>
            <person name="Vuksanovic O."/>
            <person name="Mourched A.-S."/>
            <person name="Charusanti P."/>
            <person name="Shaw S."/>
            <person name="Blin K."/>
            <person name="Weber T."/>
        </authorList>
    </citation>
    <scope>NUCLEOTIDE SEQUENCE</scope>
    <source>
        <strain evidence="2">NBC 00180</strain>
    </source>
</reference>
<organism evidence="2">
    <name type="scientific">Streptomyces sp. NBC_00180</name>
    <dbReference type="NCBI Taxonomy" id="2903632"/>
    <lineage>
        <taxon>Bacteria</taxon>
        <taxon>Bacillati</taxon>
        <taxon>Actinomycetota</taxon>
        <taxon>Actinomycetes</taxon>
        <taxon>Kitasatosporales</taxon>
        <taxon>Streptomycetaceae</taxon>
        <taxon>Streptomyces</taxon>
    </lineage>
</organism>
<name>A0AAU1IA43_9ACTN</name>
<protein>
    <submittedName>
        <fullName evidence="2">Uncharacterized protein</fullName>
    </submittedName>
</protein>
<evidence type="ECO:0000256" key="1">
    <source>
        <dbReference type="SAM" id="MobiDB-lite"/>
    </source>
</evidence>
<accession>A0AAU1IA43</accession>
<dbReference type="EMBL" id="CP108140">
    <property type="protein sequence ID" value="WTP91666.1"/>
    <property type="molecule type" value="Genomic_DNA"/>
</dbReference>
<evidence type="ECO:0000313" key="2">
    <source>
        <dbReference type="EMBL" id="WTP91666.1"/>
    </source>
</evidence>